<dbReference type="EMBL" id="JAHQIW010005117">
    <property type="protein sequence ID" value="KAJ1364969.1"/>
    <property type="molecule type" value="Genomic_DNA"/>
</dbReference>
<accession>A0AAD5NBP5</accession>
<organism evidence="1 2">
    <name type="scientific">Parelaphostrongylus tenuis</name>
    <name type="common">Meningeal worm</name>
    <dbReference type="NCBI Taxonomy" id="148309"/>
    <lineage>
        <taxon>Eukaryota</taxon>
        <taxon>Metazoa</taxon>
        <taxon>Ecdysozoa</taxon>
        <taxon>Nematoda</taxon>
        <taxon>Chromadorea</taxon>
        <taxon>Rhabditida</taxon>
        <taxon>Rhabditina</taxon>
        <taxon>Rhabditomorpha</taxon>
        <taxon>Strongyloidea</taxon>
        <taxon>Metastrongylidae</taxon>
        <taxon>Parelaphostrongylus</taxon>
    </lineage>
</organism>
<evidence type="ECO:0000313" key="1">
    <source>
        <dbReference type="EMBL" id="KAJ1364969.1"/>
    </source>
</evidence>
<dbReference type="AlphaFoldDB" id="A0AAD5NBP5"/>
<sequence>MTDRAGMVRKLRVWWMLPTHDGISALQRRHSTQRQRLDNLNDKDTQMITIGHYMSKRRKFITWRCVRGMTRKIPAQTSKNLHRCSEAQMGPGVIGRRFRRQMDETNCLEWTPREFSRPEDGYLHVGRTCSLEELIKLYTYLYCISRIRTCRYSTDHGIKLMAMLE</sequence>
<name>A0AAD5NBP5_PARTN</name>
<protein>
    <submittedName>
        <fullName evidence="1">Uncharacterized protein</fullName>
    </submittedName>
</protein>
<evidence type="ECO:0000313" key="2">
    <source>
        <dbReference type="Proteomes" id="UP001196413"/>
    </source>
</evidence>
<gene>
    <name evidence="1" type="ORF">KIN20_025168</name>
</gene>
<reference evidence="1" key="1">
    <citation type="submission" date="2021-06" db="EMBL/GenBank/DDBJ databases">
        <title>Parelaphostrongylus tenuis whole genome reference sequence.</title>
        <authorList>
            <person name="Garwood T.J."/>
            <person name="Larsen P.A."/>
            <person name="Fountain-Jones N.M."/>
            <person name="Garbe J.R."/>
            <person name="Macchietto M.G."/>
            <person name="Kania S.A."/>
            <person name="Gerhold R.W."/>
            <person name="Richards J.E."/>
            <person name="Wolf T.M."/>
        </authorList>
    </citation>
    <scope>NUCLEOTIDE SEQUENCE</scope>
    <source>
        <strain evidence="1">MNPRO001-30</strain>
        <tissue evidence="1">Meninges</tissue>
    </source>
</reference>
<comment type="caution">
    <text evidence="1">The sequence shown here is derived from an EMBL/GenBank/DDBJ whole genome shotgun (WGS) entry which is preliminary data.</text>
</comment>
<dbReference type="Proteomes" id="UP001196413">
    <property type="component" value="Unassembled WGS sequence"/>
</dbReference>
<proteinExistence type="predicted"/>
<keyword evidence="2" id="KW-1185">Reference proteome</keyword>